<evidence type="ECO:0000256" key="1">
    <source>
        <dbReference type="ARBA" id="ARBA00022741"/>
    </source>
</evidence>
<dbReference type="GO" id="GO:0016787">
    <property type="term" value="F:hydrolase activity"/>
    <property type="evidence" value="ECO:0007669"/>
    <property type="project" value="UniProtKB-KW"/>
</dbReference>
<dbReference type="Gene3D" id="3.40.50.300">
    <property type="entry name" value="P-loop containing nucleotide triphosphate hydrolases"/>
    <property type="match status" value="1"/>
</dbReference>
<sequence>MLNPTAFAAETPRNSKTESPFRTTPFGTPNRTTVAKTPKRDTEKDIRDLLANIVDDTSELVDSQTYKDPRGLTVQLLEHQKLGVAWMRRQEEGQYNGGILADDMGLGKTVQSIALMLANPSPDRDRKTTLILAPLAVIRQWEAECKSKADKGRLSVYVYHGARRITDPQRLQSFDVVVTTYNTVVGEFPRDLNGKMSDETIRKALEKGEGVGALFRTEWYRVVLGKYRAYEAQNIKNRSTRTAIASRHLKAQKRWCLSGTPIQNNLDELFSLFHFLHHPMFPDYVTFRAKVTSCLATDYDKTMKRLQVILKSIMLRRTKNSTINGKPLLSLPERVVEHVEVTFSEKERTLYNALEAKMKRNVTDVYQGGQQRGTFAIMVTALLRLRQACNHISLIDQALLSEKDRLGLAAAETSKSDSSSAIVPDPGMGDLMDAFKTLAVEQSRVCAVCFEPYVRQWTLDEYDRTHCEDCAKQFQTGANSESVRDAESAKVRQMIRELRRTRDQDPAVKTIVFSQFTSMLDLVEKPLRKHGFKYVRYDGSMRNTQREQVLQQIREDPETTIMLVSLLCGSTGLNLICASRVILLDVWWNPAIEEQAIDRVHRIGQKRPVHVTKITVADTVEKRIVELQEKKVGIFQRVPKTTRCAALSLIANLHESATHPLQP</sequence>
<dbReference type="InterPro" id="IPR001650">
    <property type="entry name" value="Helicase_C-like"/>
</dbReference>
<feature type="domain" description="Helicase ATP-binding" evidence="5">
    <location>
        <begin position="89"/>
        <end position="279"/>
    </location>
</feature>
<dbReference type="SMART" id="SM00487">
    <property type="entry name" value="DEXDc"/>
    <property type="match status" value="1"/>
</dbReference>
<dbReference type="Pfam" id="PF00271">
    <property type="entry name" value="Helicase_C"/>
    <property type="match status" value="1"/>
</dbReference>
<feature type="domain" description="Helicase C-terminal" evidence="6">
    <location>
        <begin position="490"/>
        <end position="646"/>
    </location>
</feature>
<keyword evidence="1" id="KW-0547">Nucleotide-binding</keyword>
<evidence type="ECO:0000259" key="6">
    <source>
        <dbReference type="PROSITE" id="PS51194"/>
    </source>
</evidence>
<keyword evidence="2" id="KW-0378">Hydrolase</keyword>
<evidence type="ECO:0000259" key="5">
    <source>
        <dbReference type="PROSITE" id="PS51192"/>
    </source>
</evidence>
<dbReference type="Gene3D" id="3.40.50.10810">
    <property type="entry name" value="Tandem AAA-ATPase domain"/>
    <property type="match status" value="1"/>
</dbReference>
<proteinExistence type="predicted"/>
<dbReference type="GO" id="GO:0005524">
    <property type="term" value="F:ATP binding"/>
    <property type="evidence" value="ECO:0007669"/>
    <property type="project" value="UniProtKB-KW"/>
</dbReference>
<evidence type="ECO:0000313" key="7">
    <source>
        <dbReference type="EMBL" id="RKP08830.1"/>
    </source>
</evidence>
<dbReference type="GO" id="GO:0005634">
    <property type="term" value="C:nucleus"/>
    <property type="evidence" value="ECO:0007669"/>
    <property type="project" value="TreeGrafter"/>
</dbReference>
<keyword evidence="8" id="KW-1185">Reference proteome</keyword>
<feature type="region of interest" description="Disordered" evidence="4">
    <location>
        <begin position="1"/>
        <end position="42"/>
    </location>
</feature>
<feature type="compositionally biased region" description="Polar residues" evidence="4">
    <location>
        <begin position="12"/>
        <end position="35"/>
    </location>
</feature>
<dbReference type="PANTHER" id="PTHR45626:SF14">
    <property type="entry name" value="ATP-DEPENDENT DNA HELICASE (EUROFUNG)"/>
    <property type="match status" value="1"/>
</dbReference>
<dbReference type="GO" id="GO:0008094">
    <property type="term" value="F:ATP-dependent activity, acting on DNA"/>
    <property type="evidence" value="ECO:0007669"/>
    <property type="project" value="TreeGrafter"/>
</dbReference>
<dbReference type="PANTHER" id="PTHR45626">
    <property type="entry name" value="TRANSCRIPTION TERMINATION FACTOR 2-RELATED"/>
    <property type="match status" value="1"/>
</dbReference>
<dbReference type="InterPro" id="IPR000330">
    <property type="entry name" value="SNF2_N"/>
</dbReference>
<dbReference type="InterPro" id="IPR027417">
    <property type="entry name" value="P-loop_NTPase"/>
</dbReference>
<dbReference type="AlphaFoldDB" id="A0A4P9XTR8"/>
<evidence type="ECO:0000256" key="3">
    <source>
        <dbReference type="ARBA" id="ARBA00022840"/>
    </source>
</evidence>
<accession>A0A4P9XTR8</accession>
<dbReference type="SMART" id="SM00490">
    <property type="entry name" value="HELICc"/>
    <property type="match status" value="1"/>
</dbReference>
<evidence type="ECO:0000313" key="8">
    <source>
        <dbReference type="Proteomes" id="UP000271241"/>
    </source>
</evidence>
<name>A0A4P9XTR8_9FUNG</name>
<dbReference type="STRING" id="78915.A0A4P9XTR8"/>
<dbReference type="PROSITE" id="PS51192">
    <property type="entry name" value="HELICASE_ATP_BIND_1"/>
    <property type="match status" value="1"/>
</dbReference>
<dbReference type="CDD" id="cd18008">
    <property type="entry name" value="DEXDc_SHPRH-like"/>
    <property type="match status" value="1"/>
</dbReference>
<reference evidence="8" key="1">
    <citation type="journal article" date="2018" name="Nat. Microbiol.">
        <title>Leveraging single-cell genomics to expand the fungal tree of life.</title>
        <authorList>
            <person name="Ahrendt S.R."/>
            <person name="Quandt C.A."/>
            <person name="Ciobanu D."/>
            <person name="Clum A."/>
            <person name="Salamov A."/>
            <person name="Andreopoulos B."/>
            <person name="Cheng J.F."/>
            <person name="Woyke T."/>
            <person name="Pelin A."/>
            <person name="Henrissat B."/>
            <person name="Reynolds N.K."/>
            <person name="Benny G.L."/>
            <person name="Smith M.E."/>
            <person name="James T.Y."/>
            <person name="Grigoriev I.V."/>
        </authorList>
    </citation>
    <scope>NUCLEOTIDE SEQUENCE [LARGE SCALE GENOMIC DNA]</scope>
    <source>
        <strain evidence="8">RSA 1356</strain>
    </source>
</reference>
<dbReference type="InterPro" id="IPR050628">
    <property type="entry name" value="SNF2_RAD54_helicase_TF"/>
</dbReference>
<dbReference type="GO" id="GO:0006281">
    <property type="term" value="P:DNA repair"/>
    <property type="evidence" value="ECO:0007669"/>
    <property type="project" value="TreeGrafter"/>
</dbReference>
<dbReference type="EMBL" id="KZ992566">
    <property type="protein sequence ID" value="RKP08830.1"/>
    <property type="molecule type" value="Genomic_DNA"/>
</dbReference>
<protein>
    <submittedName>
        <fullName evidence="7">SNF2 family N-terminal domain-containing protein</fullName>
    </submittedName>
</protein>
<organism evidence="7 8">
    <name type="scientific">Thamnocephalis sphaerospora</name>
    <dbReference type="NCBI Taxonomy" id="78915"/>
    <lineage>
        <taxon>Eukaryota</taxon>
        <taxon>Fungi</taxon>
        <taxon>Fungi incertae sedis</taxon>
        <taxon>Zoopagomycota</taxon>
        <taxon>Zoopagomycotina</taxon>
        <taxon>Zoopagomycetes</taxon>
        <taxon>Zoopagales</taxon>
        <taxon>Sigmoideomycetaceae</taxon>
        <taxon>Thamnocephalis</taxon>
    </lineage>
</organism>
<dbReference type="PROSITE" id="PS51194">
    <property type="entry name" value="HELICASE_CTER"/>
    <property type="match status" value="1"/>
</dbReference>
<gene>
    <name evidence="7" type="ORF">THASP1DRAFT_15105</name>
</gene>
<evidence type="ECO:0000256" key="4">
    <source>
        <dbReference type="SAM" id="MobiDB-lite"/>
    </source>
</evidence>
<dbReference type="Pfam" id="PF00176">
    <property type="entry name" value="SNF2-rel_dom"/>
    <property type="match status" value="1"/>
</dbReference>
<dbReference type="InterPro" id="IPR049730">
    <property type="entry name" value="SNF2/RAD54-like_C"/>
</dbReference>
<keyword evidence="3" id="KW-0067">ATP-binding</keyword>
<dbReference type="InterPro" id="IPR014001">
    <property type="entry name" value="Helicase_ATP-bd"/>
</dbReference>
<dbReference type="SUPFAM" id="SSF52540">
    <property type="entry name" value="P-loop containing nucleoside triphosphate hydrolases"/>
    <property type="match status" value="2"/>
</dbReference>
<evidence type="ECO:0000256" key="2">
    <source>
        <dbReference type="ARBA" id="ARBA00022801"/>
    </source>
</evidence>
<dbReference type="Proteomes" id="UP000271241">
    <property type="component" value="Unassembled WGS sequence"/>
</dbReference>
<dbReference type="OrthoDB" id="423559at2759"/>
<dbReference type="InterPro" id="IPR038718">
    <property type="entry name" value="SNF2-like_sf"/>
</dbReference>
<dbReference type="CDD" id="cd18793">
    <property type="entry name" value="SF2_C_SNF"/>
    <property type="match status" value="1"/>
</dbReference>